<evidence type="ECO:0000256" key="7">
    <source>
        <dbReference type="SAM" id="Phobius"/>
    </source>
</evidence>
<accession>A0A9P4QD45</accession>
<dbReference type="Pfam" id="PF08592">
    <property type="entry name" value="Anthrone_oxy"/>
    <property type="match status" value="1"/>
</dbReference>
<dbReference type="InterPro" id="IPR013901">
    <property type="entry name" value="Anthrone_oxy"/>
</dbReference>
<evidence type="ECO:0000256" key="1">
    <source>
        <dbReference type="ARBA" id="ARBA00004141"/>
    </source>
</evidence>
<organism evidence="8 9">
    <name type="scientific">Polychaeton citri CBS 116435</name>
    <dbReference type="NCBI Taxonomy" id="1314669"/>
    <lineage>
        <taxon>Eukaryota</taxon>
        <taxon>Fungi</taxon>
        <taxon>Dikarya</taxon>
        <taxon>Ascomycota</taxon>
        <taxon>Pezizomycotina</taxon>
        <taxon>Dothideomycetes</taxon>
        <taxon>Dothideomycetidae</taxon>
        <taxon>Capnodiales</taxon>
        <taxon>Capnodiaceae</taxon>
        <taxon>Polychaeton</taxon>
    </lineage>
</organism>
<proteinExistence type="inferred from homology"/>
<keyword evidence="2 7" id="KW-0812">Transmembrane</keyword>
<keyword evidence="4 7" id="KW-0472">Membrane</keyword>
<evidence type="ECO:0000256" key="3">
    <source>
        <dbReference type="ARBA" id="ARBA00022989"/>
    </source>
</evidence>
<feature type="transmembrane region" description="Helical" evidence="7">
    <location>
        <begin position="56"/>
        <end position="76"/>
    </location>
</feature>
<dbReference type="Proteomes" id="UP000799441">
    <property type="component" value="Unassembled WGS sequence"/>
</dbReference>
<comment type="similarity">
    <text evidence="5">Belongs to the anthrone oxygenase family.</text>
</comment>
<feature type="region of interest" description="Disordered" evidence="6">
    <location>
        <begin position="145"/>
        <end position="187"/>
    </location>
</feature>
<keyword evidence="9" id="KW-1185">Reference proteome</keyword>
<protein>
    <recommendedName>
        <fullName evidence="10">DUF1772-domain-containing protein</fullName>
    </recommendedName>
</protein>
<evidence type="ECO:0000313" key="9">
    <source>
        <dbReference type="Proteomes" id="UP000799441"/>
    </source>
</evidence>
<dbReference type="PANTHER" id="PTHR35042">
    <property type="entry name" value="ANTHRONE OXYGENASE ENCC"/>
    <property type="match status" value="1"/>
</dbReference>
<evidence type="ECO:0008006" key="10">
    <source>
        <dbReference type="Google" id="ProtNLM"/>
    </source>
</evidence>
<dbReference type="PANTHER" id="PTHR35042:SF1">
    <property type="entry name" value="DUF1772-DOMAIN-CONTAINING PROTEIN"/>
    <property type="match status" value="1"/>
</dbReference>
<dbReference type="EMBL" id="MU003781">
    <property type="protein sequence ID" value="KAF2722696.1"/>
    <property type="molecule type" value="Genomic_DNA"/>
</dbReference>
<feature type="compositionally biased region" description="Basic and acidic residues" evidence="6">
    <location>
        <begin position="178"/>
        <end position="187"/>
    </location>
</feature>
<name>A0A9P4QD45_9PEZI</name>
<evidence type="ECO:0000256" key="4">
    <source>
        <dbReference type="ARBA" id="ARBA00023136"/>
    </source>
</evidence>
<dbReference type="GO" id="GO:0016020">
    <property type="term" value="C:membrane"/>
    <property type="evidence" value="ECO:0007669"/>
    <property type="project" value="UniProtKB-SubCell"/>
</dbReference>
<feature type="compositionally biased region" description="Basic and acidic residues" evidence="6">
    <location>
        <begin position="159"/>
        <end position="169"/>
    </location>
</feature>
<evidence type="ECO:0000256" key="2">
    <source>
        <dbReference type="ARBA" id="ARBA00022692"/>
    </source>
</evidence>
<sequence>MAALIKIVQTASITVSLLASGSIATMSLFDIPEIKSQPASRSLPMTRWLFSRGSHIIPPMAVFSAAGFSFLAFNALPQSRALSAILTLGGNGLKANGYLLAALLNIAIAPWTQMVMVPTNFAIIKMNEELGGTRSAESANLRKGIKREQQQSYSAEDSVNGKDQVDQFRDLSGPQTQTERDSTDEENKKAYQLLSKFEQLNYMRAALSAAGGILGLAIALA</sequence>
<reference evidence="8" key="1">
    <citation type="journal article" date="2020" name="Stud. Mycol.">
        <title>101 Dothideomycetes genomes: a test case for predicting lifestyles and emergence of pathogens.</title>
        <authorList>
            <person name="Haridas S."/>
            <person name="Albert R."/>
            <person name="Binder M."/>
            <person name="Bloem J."/>
            <person name="Labutti K."/>
            <person name="Salamov A."/>
            <person name="Andreopoulos B."/>
            <person name="Baker S."/>
            <person name="Barry K."/>
            <person name="Bills G."/>
            <person name="Bluhm B."/>
            <person name="Cannon C."/>
            <person name="Castanera R."/>
            <person name="Culley D."/>
            <person name="Daum C."/>
            <person name="Ezra D."/>
            <person name="Gonzalez J."/>
            <person name="Henrissat B."/>
            <person name="Kuo A."/>
            <person name="Liang C."/>
            <person name="Lipzen A."/>
            <person name="Lutzoni F."/>
            <person name="Magnuson J."/>
            <person name="Mondo S."/>
            <person name="Nolan M."/>
            <person name="Ohm R."/>
            <person name="Pangilinan J."/>
            <person name="Park H.-J."/>
            <person name="Ramirez L."/>
            <person name="Alfaro M."/>
            <person name="Sun H."/>
            <person name="Tritt A."/>
            <person name="Yoshinaga Y."/>
            <person name="Zwiers L.-H."/>
            <person name="Turgeon B."/>
            <person name="Goodwin S."/>
            <person name="Spatafora J."/>
            <person name="Crous P."/>
            <person name="Grigoriev I."/>
        </authorList>
    </citation>
    <scope>NUCLEOTIDE SEQUENCE</scope>
    <source>
        <strain evidence="8">CBS 116435</strain>
    </source>
</reference>
<feature type="transmembrane region" description="Helical" evidence="7">
    <location>
        <begin position="97"/>
        <end position="116"/>
    </location>
</feature>
<comment type="subcellular location">
    <subcellularLocation>
        <location evidence="1">Membrane</location>
        <topology evidence="1">Multi-pass membrane protein</topology>
    </subcellularLocation>
</comment>
<gene>
    <name evidence="8" type="ORF">K431DRAFT_345448</name>
</gene>
<dbReference type="OrthoDB" id="5954308at2759"/>
<evidence type="ECO:0000256" key="5">
    <source>
        <dbReference type="ARBA" id="ARBA00034313"/>
    </source>
</evidence>
<comment type="caution">
    <text evidence="8">The sequence shown here is derived from an EMBL/GenBank/DDBJ whole genome shotgun (WGS) entry which is preliminary data.</text>
</comment>
<dbReference type="AlphaFoldDB" id="A0A9P4QD45"/>
<keyword evidence="3 7" id="KW-1133">Transmembrane helix</keyword>
<evidence type="ECO:0000256" key="6">
    <source>
        <dbReference type="SAM" id="MobiDB-lite"/>
    </source>
</evidence>
<evidence type="ECO:0000313" key="8">
    <source>
        <dbReference type="EMBL" id="KAF2722696.1"/>
    </source>
</evidence>